<feature type="transmembrane region" description="Helical" evidence="1">
    <location>
        <begin position="29"/>
        <end position="50"/>
    </location>
</feature>
<dbReference type="AlphaFoldDB" id="A0A919TP68"/>
<keyword evidence="3" id="KW-1185">Reference proteome</keyword>
<comment type="caution">
    <text evidence="2">The sequence shown here is derived from an EMBL/GenBank/DDBJ whole genome shotgun (WGS) entry which is preliminary data.</text>
</comment>
<sequence>MSSALVLLVGIAYIVLSIIFTFTPRLRVVAGLVVGGLLAGVVTSNLRKWLANAFDWMSPTLGKWVGQSAHAVEIALPSALAFILAVIVFVHLRGGKGGKGGAGKAGGGKSGGRGGRLAHIALGCSLLLPIVAGSVGELVRSVA</sequence>
<proteinExistence type="predicted"/>
<keyword evidence="1" id="KW-1133">Transmembrane helix</keyword>
<organism evidence="2 3">
    <name type="scientific">Actinoplanes siamensis</name>
    <dbReference type="NCBI Taxonomy" id="1223317"/>
    <lineage>
        <taxon>Bacteria</taxon>
        <taxon>Bacillati</taxon>
        <taxon>Actinomycetota</taxon>
        <taxon>Actinomycetes</taxon>
        <taxon>Micromonosporales</taxon>
        <taxon>Micromonosporaceae</taxon>
        <taxon>Actinoplanes</taxon>
    </lineage>
</organism>
<protein>
    <submittedName>
        <fullName evidence="2">Uncharacterized protein</fullName>
    </submittedName>
</protein>
<evidence type="ECO:0000313" key="3">
    <source>
        <dbReference type="Proteomes" id="UP000629619"/>
    </source>
</evidence>
<feature type="transmembrane region" description="Helical" evidence="1">
    <location>
        <begin position="70"/>
        <end position="90"/>
    </location>
</feature>
<name>A0A919TP68_9ACTN</name>
<feature type="transmembrane region" description="Helical" evidence="1">
    <location>
        <begin position="6"/>
        <end position="22"/>
    </location>
</feature>
<keyword evidence="1" id="KW-0472">Membrane</keyword>
<keyword evidence="1" id="KW-0812">Transmembrane</keyword>
<evidence type="ECO:0000313" key="2">
    <source>
        <dbReference type="EMBL" id="GIF08873.1"/>
    </source>
</evidence>
<reference evidence="2" key="1">
    <citation type="submission" date="2021-01" db="EMBL/GenBank/DDBJ databases">
        <title>Whole genome shotgun sequence of Actinoplanes siamensis NBRC 109076.</title>
        <authorList>
            <person name="Komaki H."/>
            <person name="Tamura T."/>
        </authorList>
    </citation>
    <scope>NUCLEOTIDE SEQUENCE</scope>
    <source>
        <strain evidence="2">NBRC 109076</strain>
    </source>
</reference>
<dbReference type="EMBL" id="BOMW01000069">
    <property type="protein sequence ID" value="GIF08873.1"/>
    <property type="molecule type" value="Genomic_DNA"/>
</dbReference>
<dbReference type="Proteomes" id="UP000629619">
    <property type="component" value="Unassembled WGS sequence"/>
</dbReference>
<evidence type="ECO:0000256" key="1">
    <source>
        <dbReference type="SAM" id="Phobius"/>
    </source>
</evidence>
<gene>
    <name evidence="2" type="ORF">Asi03nite_64110</name>
</gene>
<dbReference type="RefSeq" id="WP_203684214.1">
    <property type="nucleotide sequence ID" value="NZ_BOMW01000069.1"/>
</dbReference>
<accession>A0A919TP68</accession>